<name>A0A5S4YX98_9BRAD</name>
<dbReference type="PANTHER" id="PTHR43861">
    <property type="entry name" value="TRANS-ACONITATE 2-METHYLTRANSFERASE-RELATED"/>
    <property type="match status" value="1"/>
</dbReference>
<comment type="caution">
    <text evidence="1">The sequence shown here is derived from an EMBL/GenBank/DDBJ whole genome shotgun (WGS) entry which is preliminary data.</text>
</comment>
<evidence type="ECO:0000313" key="1">
    <source>
        <dbReference type="EMBL" id="TYO66829.1"/>
    </source>
</evidence>
<dbReference type="GO" id="GO:0008168">
    <property type="term" value="F:methyltransferase activity"/>
    <property type="evidence" value="ECO:0007669"/>
    <property type="project" value="UniProtKB-KW"/>
</dbReference>
<evidence type="ECO:0000313" key="2">
    <source>
        <dbReference type="Proteomes" id="UP000324797"/>
    </source>
</evidence>
<reference evidence="1 2" key="1">
    <citation type="submission" date="2019-08" db="EMBL/GenBank/DDBJ databases">
        <title>Bradyrhizobium hipponensis sp. nov., a rhizobium isolated from a Lupinus angustifolius root nodule in Tunisia.</title>
        <authorList>
            <person name="Off K."/>
            <person name="Rejili M."/>
            <person name="Mars M."/>
            <person name="Brachmann A."/>
            <person name="Marin M."/>
        </authorList>
    </citation>
    <scope>NUCLEOTIDE SEQUENCE [LARGE SCALE GENOMIC DNA]</scope>
    <source>
        <strain evidence="2">aSej3</strain>
    </source>
</reference>
<keyword evidence="1" id="KW-0489">Methyltransferase</keyword>
<keyword evidence="2" id="KW-1185">Reference proteome</keyword>
<accession>A0A5S4YX98</accession>
<proteinExistence type="predicted"/>
<dbReference type="InterPro" id="IPR029063">
    <property type="entry name" value="SAM-dependent_MTases_sf"/>
</dbReference>
<dbReference type="AlphaFoldDB" id="A0A5S4YX98"/>
<protein>
    <submittedName>
        <fullName evidence="1">Class I SAM-dependent methyltransferase</fullName>
    </submittedName>
</protein>
<dbReference type="Pfam" id="PF13489">
    <property type="entry name" value="Methyltransf_23"/>
    <property type="match status" value="1"/>
</dbReference>
<keyword evidence="1" id="KW-0808">Transferase</keyword>
<sequence length="224" mass="25501">MASIHETRRQVYEDKPDDYFKSVRLDIIADLPAGHKLSLLEIGCGYGATLAEAKRQGKAARIAGVEIDPKAAAQARRTVDEIIVGDVELIELPFAPYSFDVLILSAVLEHLVDPWQTLKRLHPLLKIGGLIYASSPSVAHITVLRMLLRNRWDYAERGRLDRTHLRWFTPETYCEMVERAGFKVHWVRPVEKLTGKQAVADLLTLRRFSHLFTSQIFLKAERMA</sequence>
<dbReference type="SUPFAM" id="SSF53335">
    <property type="entry name" value="S-adenosyl-L-methionine-dependent methyltransferases"/>
    <property type="match status" value="1"/>
</dbReference>
<gene>
    <name evidence="1" type="ORF">FXV83_09285</name>
</gene>
<dbReference type="GO" id="GO:0032259">
    <property type="term" value="P:methylation"/>
    <property type="evidence" value="ECO:0007669"/>
    <property type="project" value="UniProtKB-KW"/>
</dbReference>
<organism evidence="1 2">
    <name type="scientific">Bradyrhizobium hipponense</name>
    <dbReference type="NCBI Taxonomy" id="2605638"/>
    <lineage>
        <taxon>Bacteria</taxon>
        <taxon>Pseudomonadati</taxon>
        <taxon>Pseudomonadota</taxon>
        <taxon>Alphaproteobacteria</taxon>
        <taxon>Hyphomicrobiales</taxon>
        <taxon>Nitrobacteraceae</taxon>
        <taxon>Bradyrhizobium</taxon>
    </lineage>
</organism>
<dbReference type="Proteomes" id="UP000324797">
    <property type="component" value="Unassembled WGS sequence"/>
</dbReference>
<dbReference type="EMBL" id="VSTH01000025">
    <property type="protein sequence ID" value="TYO66829.1"/>
    <property type="molecule type" value="Genomic_DNA"/>
</dbReference>
<dbReference type="CDD" id="cd02440">
    <property type="entry name" value="AdoMet_MTases"/>
    <property type="match status" value="1"/>
</dbReference>
<dbReference type="Gene3D" id="3.40.50.150">
    <property type="entry name" value="Vaccinia Virus protein VP39"/>
    <property type="match status" value="1"/>
</dbReference>